<reference evidence="2" key="1">
    <citation type="submission" date="2023-08" db="EMBL/GenBank/DDBJ databases">
        <title>A de novo genome assembly of Solanum verrucosum Schlechtendal, a Mexican diploid species geographically isolated from the other diploid A-genome species in potato relatives.</title>
        <authorList>
            <person name="Hosaka K."/>
        </authorList>
    </citation>
    <scope>NUCLEOTIDE SEQUENCE</scope>
    <source>
        <tissue evidence="2">Young leaves</tissue>
    </source>
</reference>
<proteinExistence type="predicted"/>
<name>A0AAF0UKI1_SOLVR</name>
<feature type="compositionally biased region" description="Low complexity" evidence="1">
    <location>
        <begin position="50"/>
        <end position="75"/>
    </location>
</feature>
<evidence type="ECO:0000256" key="1">
    <source>
        <dbReference type="SAM" id="MobiDB-lite"/>
    </source>
</evidence>
<feature type="compositionally biased region" description="Polar residues" evidence="1">
    <location>
        <begin position="22"/>
        <end position="33"/>
    </location>
</feature>
<sequence>MGDGGHNIRLKSLDEAVKHLQEQSTSHSKSFESTNVTLQDIMSQLASLRAFSSAPPSAPPSTTDTLSSSVLGGSSMARPPLLFQQPFSTSSPAPPLNPLPSKHFLTFPQHPFSTFRPDKPTLMDLPKFDRTNAESWVC</sequence>
<evidence type="ECO:0000313" key="2">
    <source>
        <dbReference type="EMBL" id="WMV47787.1"/>
    </source>
</evidence>
<dbReference type="AlphaFoldDB" id="A0AAF0UKI1"/>
<dbReference type="EMBL" id="CP133620">
    <property type="protein sequence ID" value="WMV47787.1"/>
    <property type="molecule type" value="Genomic_DNA"/>
</dbReference>
<evidence type="ECO:0000313" key="3">
    <source>
        <dbReference type="Proteomes" id="UP001234989"/>
    </source>
</evidence>
<feature type="region of interest" description="Disordered" evidence="1">
    <location>
        <begin position="1"/>
        <end position="33"/>
    </location>
</feature>
<accession>A0AAF0UKI1</accession>
<keyword evidence="3" id="KW-1185">Reference proteome</keyword>
<feature type="region of interest" description="Disordered" evidence="1">
    <location>
        <begin position="50"/>
        <end position="102"/>
    </location>
</feature>
<organism evidence="2 3">
    <name type="scientific">Solanum verrucosum</name>
    <dbReference type="NCBI Taxonomy" id="315347"/>
    <lineage>
        <taxon>Eukaryota</taxon>
        <taxon>Viridiplantae</taxon>
        <taxon>Streptophyta</taxon>
        <taxon>Embryophyta</taxon>
        <taxon>Tracheophyta</taxon>
        <taxon>Spermatophyta</taxon>
        <taxon>Magnoliopsida</taxon>
        <taxon>eudicotyledons</taxon>
        <taxon>Gunneridae</taxon>
        <taxon>Pentapetalae</taxon>
        <taxon>asterids</taxon>
        <taxon>lamiids</taxon>
        <taxon>Solanales</taxon>
        <taxon>Solanaceae</taxon>
        <taxon>Solanoideae</taxon>
        <taxon>Solaneae</taxon>
        <taxon>Solanum</taxon>
    </lineage>
</organism>
<protein>
    <submittedName>
        <fullName evidence="2">Uncharacterized protein</fullName>
    </submittedName>
</protein>
<feature type="compositionally biased region" description="Basic and acidic residues" evidence="1">
    <location>
        <begin position="11"/>
        <end position="21"/>
    </location>
</feature>
<dbReference type="Proteomes" id="UP001234989">
    <property type="component" value="Chromosome 9"/>
</dbReference>
<gene>
    <name evidence="2" type="ORF">MTR67_041172</name>
</gene>